<comment type="pathway">
    <text evidence="2 9">Amino-acid biosynthesis; L-tryptophan biosynthesis; L-tryptophan from chorismate: step 3/5.</text>
</comment>
<keyword evidence="12" id="KW-1185">Reference proteome</keyword>
<evidence type="ECO:0000256" key="4">
    <source>
        <dbReference type="ARBA" id="ARBA00022272"/>
    </source>
</evidence>
<evidence type="ECO:0000259" key="10">
    <source>
        <dbReference type="Pfam" id="PF00697"/>
    </source>
</evidence>
<evidence type="ECO:0000256" key="9">
    <source>
        <dbReference type="HAMAP-Rule" id="MF_00135"/>
    </source>
</evidence>
<keyword evidence="6 9" id="KW-0822">Tryptophan biosynthesis</keyword>
<dbReference type="InterPro" id="IPR013785">
    <property type="entry name" value="Aldolase_TIM"/>
</dbReference>
<sequence>MTEVKICGISTPEALRVAAEAGADLVGFVFFPPSPRAVTPAQAGALSASLEGGPRRVGLFVDPTDELLEATLAAAPLDMIQLHGGETPSRVAAIQGRFGRPVMKALGIGTEADLAAIDDFAGVADWLLLDAKAPPEATRPGGNAQAFEWRLARLARIPVPWLLAGGLTPANVAEAIAVSGAPGVDVSSGVESSRGVKDAGLIRDFVEAVRRM</sequence>
<protein>
    <recommendedName>
        <fullName evidence="4 9">N-(5'-phosphoribosyl)anthranilate isomerase</fullName>
        <shortName evidence="9">PRAI</shortName>
        <ecNumber evidence="3 9">5.3.1.24</ecNumber>
    </recommendedName>
</protein>
<name>A0ABS5QEV9_9PROT</name>
<dbReference type="InterPro" id="IPR044643">
    <property type="entry name" value="TrpF_fam"/>
</dbReference>
<evidence type="ECO:0000256" key="7">
    <source>
        <dbReference type="ARBA" id="ARBA00023141"/>
    </source>
</evidence>
<dbReference type="InterPro" id="IPR001240">
    <property type="entry name" value="PRAI_dom"/>
</dbReference>
<evidence type="ECO:0000256" key="2">
    <source>
        <dbReference type="ARBA" id="ARBA00004664"/>
    </source>
</evidence>
<gene>
    <name evidence="9" type="primary">trpF</name>
    <name evidence="11" type="ORF">KHU32_14895</name>
</gene>
<keyword evidence="7 9" id="KW-0057">Aromatic amino acid biosynthesis</keyword>
<dbReference type="Proteomes" id="UP000766336">
    <property type="component" value="Unassembled WGS sequence"/>
</dbReference>
<feature type="domain" description="N-(5'phosphoribosyl) anthranilate isomerase (PRAI)" evidence="10">
    <location>
        <begin position="4"/>
        <end position="207"/>
    </location>
</feature>
<comment type="similarity">
    <text evidence="9">Belongs to the TrpF family.</text>
</comment>
<keyword evidence="5 9" id="KW-0028">Amino-acid biosynthesis</keyword>
<organism evidence="11 12">
    <name type="scientific">Roseococcus pinisoli</name>
    <dbReference type="NCBI Taxonomy" id="2835040"/>
    <lineage>
        <taxon>Bacteria</taxon>
        <taxon>Pseudomonadati</taxon>
        <taxon>Pseudomonadota</taxon>
        <taxon>Alphaproteobacteria</taxon>
        <taxon>Acetobacterales</taxon>
        <taxon>Roseomonadaceae</taxon>
        <taxon>Roseococcus</taxon>
    </lineage>
</organism>
<dbReference type="RefSeq" id="WP_213670947.1">
    <property type="nucleotide sequence ID" value="NZ_JAHCDA010000003.1"/>
</dbReference>
<comment type="caution">
    <text evidence="11">The sequence shown here is derived from an EMBL/GenBank/DDBJ whole genome shotgun (WGS) entry which is preliminary data.</text>
</comment>
<dbReference type="EC" id="5.3.1.24" evidence="3 9"/>
<evidence type="ECO:0000256" key="5">
    <source>
        <dbReference type="ARBA" id="ARBA00022605"/>
    </source>
</evidence>
<accession>A0ABS5QEV9</accession>
<evidence type="ECO:0000313" key="12">
    <source>
        <dbReference type="Proteomes" id="UP000766336"/>
    </source>
</evidence>
<dbReference type="PANTHER" id="PTHR42894:SF1">
    <property type="entry name" value="N-(5'-PHOSPHORIBOSYL)ANTHRANILATE ISOMERASE"/>
    <property type="match status" value="1"/>
</dbReference>
<evidence type="ECO:0000256" key="1">
    <source>
        <dbReference type="ARBA" id="ARBA00001164"/>
    </source>
</evidence>
<keyword evidence="8 9" id="KW-0413">Isomerase</keyword>
<dbReference type="Pfam" id="PF00697">
    <property type="entry name" value="PRAI"/>
    <property type="match status" value="1"/>
</dbReference>
<dbReference type="Gene3D" id="3.20.20.70">
    <property type="entry name" value="Aldolase class I"/>
    <property type="match status" value="1"/>
</dbReference>
<dbReference type="GO" id="GO:0004640">
    <property type="term" value="F:phosphoribosylanthranilate isomerase activity"/>
    <property type="evidence" value="ECO:0007669"/>
    <property type="project" value="UniProtKB-EC"/>
</dbReference>
<dbReference type="InterPro" id="IPR011060">
    <property type="entry name" value="RibuloseP-bd_barrel"/>
</dbReference>
<dbReference type="EMBL" id="JAHCDA010000003">
    <property type="protein sequence ID" value="MBS7812235.1"/>
    <property type="molecule type" value="Genomic_DNA"/>
</dbReference>
<dbReference type="CDD" id="cd00405">
    <property type="entry name" value="PRAI"/>
    <property type="match status" value="1"/>
</dbReference>
<evidence type="ECO:0000256" key="6">
    <source>
        <dbReference type="ARBA" id="ARBA00022822"/>
    </source>
</evidence>
<dbReference type="PANTHER" id="PTHR42894">
    <property type="entry name" value="N-(5'-PHOSPHORIBOSYL)ANTHRANILATE ISOMERASE"/>
    <property type="match status" value="1"/>
</dbReference>
<dbReference type="NCBIfam" id="NF002295">
    <property type="entry name" value="PRK01222.1-1"/>
    <property type="match status" value="1"/>
</dbReference>
<evidence type="ECO:0000313" key="11">
    <source>
        <dbReference type="EMBL" id="MBS7812235.1"/>
    </source>
</evidence>
<dbReference type="HAMAP" id="MF_00135">
    <property type="entry name" value="PRAI"/>
    <property type="match status" value="1"/>
</dbReference>
<reference evidence="11 12" key="1">
    <citation type="submission" date="2021-05" db="EMBL/GenBank/DDBJ databases">
        <title>Roseococcus sp. XZZS9, whole genome shotgun sequencing project.</title>
        <authorList>
            <person name="Zhao G."/>
            <person name="Shen L."/>
        </authorList>
    </citation>
    <scope>NUCLEOTIDE SEQUENCE [LARGE SCALE GENOMIC DNA]</scope>
    <source>
        <strain evidence="11 12">XZZS9</strain>
    </source>
</reference>
<evidence type="ECO:0000256" key="8">
    <source>
        <dbReference type="ARBA" id="ARBA00023235"/>
    </source>
</evidence>
<evidence type="ECO:0000256" key="3">
    <source>
        <dbReference type="ARBA" id="ARBA00012572"/>
    </source>
</evidence>
<dbReference type="SUPFAM" id="SSF51366">
    <property type="entry name" value="Ribulose-phoshate binding barrel"/>
    <property type="match status" value="1"/>
</dbReference>
<comment type="catalytic activity">
    <reaction evidence="1 9">
        <text>N-(5-phospho-beta-D-ribosyl)anthranilate = 1-(2-carboxyphenylamino)-1-deoxy-D-ribulose 5-phosphate</text>
        <dbReference type="Rhea" id="RHEA:21540"/>
        <dbReference type="ChEBI" id="CHEBI:18277"/>
        <dbReference type="ChEBI" id="CHEBI:58613"/>
        <dbReference type="EC" id="5.3.1.24"/>
    </reaction>
</comment>
<proteinExistence type="inferred from homology"/>